<protein>
    <submittedName>
        <fullName evidence="2">MEIS N-terminal domain-containing protein</fullName>
    </submittedName>
</protein>
<reference evidence="2" key="1">
    <citation type="submission" date="2022-11" db="UniProtKB">
        <authorList>
            <consortium name="WormBaseParasite"/>
        </authorList>
    </citation>
    <scope>IDENTIFICATION</scope>
</reference>
<evidence type="ECO:0000313" key="2">
    <source>
        <dbReference type="WBParaSite" id="ES5_v2.g7551.t1"/>
    </source>
</evidence>
<evidence type="ECO:0000313" key="1">
    <source>
        <dbReference type="Proteomes" id="UP000887579"/>
    </source>
</evidence>
<dbReference type="WBParaSite" id="ES5_v2.g7551.t1">
    <property type="protein sequence ID" value="ES5_v2.g7551.t1"/>
    <property type="gene ID" value="ES5_v2.g7551"/>
</dbReference>
<sequence length="266" mass="28974">MEMHPLFPLLSCLLEKCELATCSPSGKNDGASVCTAASFNEDLEEFVKLKAHEPSFYRPNVELDQVMLLAIRVLRIHLLELEKVHDLCDDFCHKYVTSLKQKIPVDVVNEERTGSGRPPSSMSSPSGTAGSSSSPIVGTPINMPMYPQSYDNHMAPSVDSHTSHNSSHPSNFQSQGIDISKNDNNNPSSLASNGHSSTDLTRLSSASNNHEMKPGHSHDQSIQDNNGYNSLTDNDYKPQIAGLDGSSDAAFVSTVRNSLLITKARF</sequence>
<name>A0AC34GSJ8_9BILA</name>
<organism evidence="1 2">
    <name type="scientific">Panagrolaimus sp. ES5</name>
    <dbReference type="NCBI Taxonomy" id="591445"/>
    <lineage>
        <taxon>Eukaryota</taxon>
        <taxon>Metazoa</taxon>
        <taxon>Ecdysozoa</taxon>
        <taxon>Nematoda</taxon>
        <taxon>Chromadorea</taxon>
        <taxon>Rhabditida</taxon>
        <taxon>Tylenchina</taxon>
        <taxon>Panagrolaimomorpha</taxon>
        <taxon>Panagrolaimoidea</taxon>
        <taxon>Panagrolaimidae</taxon>
        <taxon>Panagrolaimus</taxon>
    </lineage>
</organism>
<accession>A0AC34GSJ8</accession>
<proteinExistence type="predicted"/>
<dbReference type="Proteomes" id="UP000887579">
    <property type="component" value="Unplaced"/>
</dbReference>